<dbReference type="SUPFAM" id="SSF46785">
    <property type="entry name" value="Winged helix' DNA-binding domain"/>
    <property type="match status" value="1"/>
</dbReference>
<comment type="similarity">
    <text evidence="1">Belongs to the LysR transcriptional regulatory family.</text>
</comment>
<dbReference type="SUPFAM" id="SSF53850">
    <property type="entry name" value="Periplasmic binding protein-like II"/>
    <property type="match status" value="1"/>
</dbReference>
<evidence type="ECO:0000313" key="7">
    <source>
        <dbReference type="Proteomes" id="UP000739565"/>
    </source>
</evidence>
<feature type="domain" description="HTH lysR-type" evidence="5">
    <location>
        <begin position="5"/>
        <end position="62"/>
    </location>
</feature>
<proteinExistence type="inferred from homology"/>
<name>A0A953T5P4_9BURK</name>
<keyword evidence="4" id="KW-0804">Transcription</keyword>
<dbReference type="EMBL" id="JAHXRI010000010">
    <property type="protein sequence ID" value="MBZ1351127.1"/>
    <property type="molecule type" value="Genomic_DNA"/>
</dbReference>
<keyword evidence="2" id="KW-0805">Transcription regulation</keyword>
<dbReference type="PANTHER" id="PTHR30537">
    <property type="entry name" value="HTH-TYPE TRANSCRIPTIONAL REGULATOR"/>
    <property type="match status" value="1"/>
</dbReference>
<dbReference type="InterPro" id="IPR000847">
    <property type="entry name" value="LysR_HTH_N"/>
</dbReference>
<reference evidence="6" key="1">
    <citation type="submission" date="2021-07" db="EMBL/GenBank/DDBJ databases">
        <title>New genus and species of the family Alcaligenaceae.</title>
        <authorList>
            <person name="Hahn M.W."/>
        </authorList>
    </citation>
    <scope>NUCLEOTIDE SEQUENCE</scope>
    <source>
        <strain evidence="6">LF4-65</strain>
    </source>
</reference>
<dbReference type="InterPro" id="IPR036390">
    <property type="entry name" value="WH_DNA-bd_sf"/>
</dbReference>
<dbReference type="InterPro" id="IPR005119">
    <property type="entry name" value="LysR_subst-bd"/>
</dbReference>
<dbReference type="InterPro" id="IPR036388">
    <property type="entry name" value="WH-like_DNA-bd_sf"/>
</dbReference>
<evidence type="ECO:0000313" key="6">
    <source>
        <dbReference type="EMBL" id="MBZ1351127.1"/>
    </source>
</evidence>
<dbReference type="PANTHER" id="PTHR30537:SF58">
    <property type="entry name" value="HTH-TYPE TRANSCRIPTIONAL REGULATOR PERR"/>
    <property type="match status" value="1"/>
</dbReference>
<dbReference type="InterPro" id="IPR058163">
    <property type="entry name" value="LysR-type_TF_proteobact-type"/>
</dbReference>
<dbReference type="RefSeq" id="WP_259661545.1">
    <property type="nucleotide sequence ID" value="NZ_JAHXRI010000010.1"/>
</dbReference>
<accession>A0A953T5P4</accession>
<dbReference type="GO" id="GO:0003700">
    <property type="term" value="F:DNA-binding transcription factor activity"/>
    <property type="evidence" value="ECO:0007669"/>
    <property type="project" value="InterPro"/>
</dbReference>
<dbReference type="Pfam" id="PF03466">
    <property type="entry name" value="LysR_substrate"/>
    <property type="match status" value="1"/>
</dbReference>
<evidence type="ECO:0000256" key="2">
    <source>
        <dbReference type="ARBA" id="ARBA00023015"/>
    </source>
</evidence>
<dbReference type="FunFam" id="1.10.10.10:FF:000038">
    <property type="entry name" value="Glycine cleavage system transcriptional activator"/>
    <property type="match status" value="1"/>
</dbReference>
<dbReference type="GO" id="GO:0043565">
    <property type="term" value="F:sequence-specific DNA binding"/>
    <property type="evidence" value="ECO:0007669"/>
    <property type="project" value="TreeGrafter"/>
</dbReference>
<dbReference type="PROSITE" id="PS50931">
    <property type="entry name" value="HTH_LYSR"/>
    <property type="match status" value="1"/>
</dbReference>
<dbReference type="PRINTS" id="PR00039">
    <property type="entry name" value="HTHLYSR"/>
</dbReference>
<dbReference type="Gene3D" id="3.40.190.10">
    <property type="entry name" value="Periplasmic binding protein-like II"/>
    <property type="match status" value="2"/>
</dbReference>
<dbReference type="Pfam" id="PF00126">
    <property type="entry name" value="HTH_1"/>
    <property type="match status" value="1"/>
</dbReference>
<evidence type="ECO:0000256" key="3">
    <source>
        <dbReference type="ARBA" id="ARBA00023125"/>
    </source>
</evidence>
<dbReference type="AlphaFoldDB" id="A0A953T5P4"/>
<keyword evidence="7" id="KW-1185">Reference proteome</keyword>
<sequence length="301" mass="33734">MRKIPPLKSVQAFEAASRLGSFVAAATELHLTPSAISHQVRMLEQRLGIALFHRTHRSVELTDIGRRYAESVSEAFSLIEASTRSIERAGKSDILTIHSVPSIAAQWLMPRLSRFSAMHADIDVRLNASSAPVDLAAGEADFDIRYGNFFPDAGVMVEPFPAERIVVNCSTSMLPGRRLPKKGFTLTGKTLIHTEVNRYTWRDWSKDHPEHSIDLERGPRFDRSFMAINCAVDALGVALESTLLIERELESKKLVLPLGLVGPQIVCHQLTYLKSKGHIQKMKAFREWLFEELNQSMTNLS</sequence>
<dbReference type="Proteomes" id="UP000739565">
    <property type="component" value="Unassembled WGS sequence"/>
</dbReference>
<keyword evidence="3" id="KW-0238">DNA-binding</keyword>
<organism evidence="6 7">
    <name type="scientific">Zwartia hollandica</name>
    <dbReference type="NCBI Taxonomy" id="324606"/>
    <lineage>
        <taxon>Bacteria</taxon>
        <taxon>Pseudomonadati</taxon>
        <taxon>Pseudomonadota</taxon>
        <taxon>Betaproteobacteria</taxon>
        <taxon>Burkholderiales</taxon>
        <taxon>Alcaligenaceae</taxon>
        <taxon>Zwartia</taxon>
    </lineage>
</organism>
<dbReference type="GO" id="GO:0006351">
    <property type="term" value="P:DNA-templated transcription"/>
    <property type="evidence" value="ECO:0007669"/>
    <property type="project" value="TreeGrafter"/>
</dbReference>
<evidence type="ECO:0000256" key="1">
    <source>
        <dbReference type="ARBA" id="ARBA00009437"/>
    </source>
</evidence>
<comment type="caution">
    <text evidence="6">The sequence shown here is derived from an EMBL/GenBank/DDBJ whole genome shotgun (WGS) entry which is preliminary data.</text>
</comment>
<protein>
    <submittedName>
        <fullName evidence="6">LysR family transcriptional regulator</fullName>
    </submittedName>
</protein>
<dbReference type="Gene3D" id="1.10.10.10">
    <property type="entry name" value="Winged helix-like DNA-binding domain superfamily/Winged helix DNA-binding domain"/>
    <property type="match status" value="1"/>
</dbReference>
<evidence type="ECO:0000259" key="5">
    <source>
        <dbReference type="PROSITE" id="PS50931"/>
    </source>
</evidence>
<gene>
    <name evidence="6" type="ORF">KZZ10_10765</name>
</gene>
<dbReference type="CDD" id="cd08432">
    <property type="entry name" value="PBP2_GcdR_TrpI_HvrB_AmpR_like"/>
    <property type="match status" value="1"/>
</dbReference>
<evidence type="ECO:0000256" key="4">
    <source>
        <dbReference type="ARBA" id="ARBA00023163"/>
    </source>
</evidence>